<dbReference type="PROSITE" id="PS51318">
    <property type="entry name" value="TAT"/>
    <property type="match status" value="1"/>
</dbReference>
<dbReference type="InterPro" id="IPR012336">
    <property type="entry name" value="Thioredoxin-like_fold"/>
</dbReference>
<keyword evidence="3" id="KW-0732">Signal</keyword>
<dbReference type="Proteomes" id="UP000249590">
    <property type="component" value="Unassembled WGS sequence"/>
</dbReference>
<feature type="chain" id="PRO_5032976630" evidence="3">
    <location>
        <begin position="29"/>
        <end position="210"/>
    </location>
</feature>
<comment type="caution">
    <text evidence="5">The sequence shown here is derived from an EMBL/GenBank/DDBJ whole genome shotgun (WGS) entry which is preliminary data.</text>
</comment>
<evidence type="ECO:0000256" key="2">
    <source>
        <dbReference type="ARBA" id="ARBA00005791"/>
    </source>
</evidence>
<dbReference type="InterPro" id="IPR036249">
    <property type="entry name" value="Thioredoxin-like_sf"/>
</dbReference>
<evidence type="ECO:0000256" key="1">
    <source>
        <dbReference type="ARBA" id="ARBA00003565"/>
    </source>
</evidence>
<dbReference type="SUPFAM" id="SSF52833">
    <property type="entry name" value="Thioredoxin-like"/>
    <property type="match status" value="1"/>
</dbReference>
<sequence length="210" mass="23295">MSMITRRHFAAMTLALPLAATSLNLAFAQDAAPAEKAPAEPPADIVLGSDDAPVTIVEYASMTCPHCAAFHNGPFKDLKKDYIDTGKVKFILREFPLDRLALAVAVLARCKPEKYYDIVDLYFEQQQLWATNDDPVSKMFSLAQQAGFSREEFEACLNNRELLEGIYANRTRGEQDGVTGTPTLFIDGEKYEGERTIAALREVLDPKIDS</sequence>
<proteinExistence type="inferred from homology"/>
<comment type="similarity">
    <text evidence="2">Belongs to the thioredoxin family. DsbA subfamily.</text>
</comment>
<reference evidence="5 6" key="1">
    <citation type="submission" date="2018-05" db="EMBL/GenBank/DDBJ databases">
        <title>Acuticoccus sediminis sp. nov., isolated from deep-sea sediment of Indian Ocean.</title>
        <authorList>
            <person name="Liu X."/>
            <person name="Lai Q."/>
            <person name="Du Y."/>
            <person name="Sun F."/>
            <person name="Zhang X."/>
            <person name="Wang S."/>
            <person name="Shao Z."/>
        </authorList>
    </citation>
    <scope>NUCLEOTIDE SEQUENCE [LARGE SCALE GENOMIC DNA]</scope>
    <source>
        <strain evidence="5 6">PTG4-2</strain>
    </source>
</reference>
<feature type="domain" description="Thioredoxin" evidence="4">
    <location>
        <begin position="26"/>
        <end position="209"/>
    </location>
</feature>
<feature type="signal peptide" evidence="3">
    <location>
        <begin position="1"/>
        <end position="28"/>
    </location>
</feature>
<dbReference type="Gene3D" id="3.40.30.10">
    <property type="entry name" value="Glutaredoxin"/>
    <property type="match status" value="1"/>
</dbReference>
<dbReference type="InterPro" id="IPR006311">
    <property type="entry name" value="TAT_signal"/>
</dbReference>
<name>A0A8B2NHR1_9HYPH</name>
<organism evidence="5 6">
    <name type="scientific">Acuticoccus sediminis</name>
    <dbReference type="NCBI Taxonomy" id="2184697"/>
    <lineage>
        <taxon>Bacteria</taxon>
        <taxon>Pseudomonadati</taxon>
        <taxon>Pseudomonadota</taxon>
        <taxon>Alphaproteobacteria</taxon>
        <taxon>Hyphomicrobiales</taxon>
        <taxon>Amorphaceae</taxon>
        <taxon>Acuticoccus</taxon>
    </lineage>
</organism>
<protein>
    <submittedName>
        <fullName evidence="5">Disulfide bond formation protein DsbA</fullName>
    </submittedName>
</protein>
<keyword evidence="6" id="KW-1185">Reference proteome</keyword>
<dbReference type="PROSITE" id="PS51352">
    <property type="entry name" value="THIOREDOXIN_2"/>
    <property type="match status" value="1"/>
</dbReference>
<dbReference type="EMBL" id="QHHQ01000010">
    <property type="protein sequence ID" value="RAH96953.1"/>
    <property type="molecule type" value="Genomic_DNA"/>
</dbReference>
<gene>
    <name evidence="5" type="ORF">DLJ53_30200</name>
</gene>
<comment type="function">
    <text evidence="1">May be required for disulfide bond formation in some proteins.</text>
</comment>
<accession>A0A8B2NHR1</accession>
<dbReference type="OrthoDB" id="8478320at2"/>
<evidence type="ECO:0000313" key="6">
    <source>
        <dbReference type="Proteomes" id="UP000249590"/>
    </source>
</evidence>
<dbReference type="PANTHER" id="PTHR13887">
    <property type="entry name" value="GLUTATHIONE S-TRANSFERASE KAPPA"/>
    <property type="match status" value="1"/>
</dbReference>
<evidence type="ECO:0000313" key="5">
    <source>
        <dbReference type="EMBL" id="RAH96953.1"/>
    </source>
</evidence>
<dbReference type="InterPro" id="IPR013766">
    <property type="entry name" value="Thioredoxin_domain"/>
</dbReference>
<dbReference type="AlphaFoldDB" id="A0A8B2NHR1"/>
<evidence type="ECO:0000256" key="3">
    <source>
        <dbReference type="SAM" id="SignalP"/>
    </source>
</evidence>
<dbReference type="Pfam" id="PF13462">
    <property type="entry name" value="Thioredoxin_4"/>
    <property type="match status" value="1"/>
</dbReference>
<evidence type="ECO:0000259" key="4">
    <source>
        <dbReference type="PROSITE" id="PS51352"/>
    </source>
</evidence>
<dbReference type="PANTHER" id="PTHR13887:SF56">
    <property type="entry name" value="THIOREDOXIN-LIKE REDUCTASE RV2466C"/>
    <property type="match status" value="1"/>
</dbReference>